<evidence type="ECO:0000313" key="3">
    <source>
        <dbReference type="Proteomes" id="UP000553776"/>
    </source>
</evidence>
<dbReference type="Proteomes" id="UP000553776">
    <property type="component" value="Unassembled WGS sequence"/>
</dbReference>
<evidence type="ECO:0000256" key="1">
    <source>
        <dbReference type="SAM" id="MobiDB-lite"/>
    </source>
</evidence>
<organism evidence="2 3">
    <name type="scientific">Cohnella xylanilytica</name>
    <dbReference type="NCBI Taxonomy" id="557555"/>
    <lineage>
        <taxon>Bacteria</taxon>
        <taxon>Bacillati</taxon>
        <taxon>Bacillota</taxon>
        <taxon>Bacilli</taxon>
        <taxon>Bacillales</taxon>
        <taxon>Paenibacillaceae</taxon>
        <taxon>Cohnella</taxon>
    </lineage>
</organism>
<dbReference type="EMBL" id="JACJVR010000064">
    <property type="protein sequence ID" value="MBB6693046.1"/>
    <property type="molecule type" value="Genomic_DNA"/>
</dbReference>
<proteinExistence type="predicted"/>
<evidence type="ECO:0000313" key="2">
    <source>
        <dbReference type="EMBL" id="MBB6693046.1"/>
    </source>
</evidence>
<protein>
    <submittedName>
        <fullName evidence="2">Uncharacterized protein</fullName>
    </submittedName>
</protein>
<gene>
    <name evidence="2" type="ORF">H7B90_16705</name>
</gene>
<comment type="caution">
    <text evidence="2">The sequence shown here is derived from an EMBL/GenBank/DDBJ whole genome shotgun (WGS) entry which is preliminary data.</text>
</comment>
<feature type="region of interest" description="Disordered" evidence="1">
    <location>
        <begin position="1"/>
        <end position="23"/>
    </location>
</feature>
<dbReference type="RefSeq" id="WP_185137028.1">
    <property type="nucleotide sequence ID" value="NZ_BORM01000042.1"/>
</dbReference>
<sequence length="99" mass="11255">MDYEPTRRTASAQAQPDTLRRLLDPDHPLRREDVIWALDYIKSKMAEGAPEWTGLDRPRLLALFANYAGLAMHLLKRPGLCGEDAEQLRAMLVNALPRD</sequence>
<dbReference type="AlphaFoldDB" id="A0A841TXQ4"/>
<name>A0A841TXQ4_9BACL</name>
<accession>A0A841TXQ4</accession>
<reference evidence="2 3" key="1">
    <citation type="submission" date="2020-08" db="EMBL/GenBank/DDBJ databases">
        <title>Cohnella phylogeny.</title>
        <authorList>
            <person name="Dunlap C."/>
        </authorList>
    </citation>
    <scope>NUCLEOTIDE SEQUENCE [LARGE SCALE GENOMIC DNA]</scope>
    <source>
        <strain evidence="2 3">DSM 25239</strain>
    </source>
</reference>
<keyword evidence="3" id="KW-1185">Reference proteome</keyword>